<dbReference type="PROSITE" id="PS50600">
    <property type="entry name" value="ULP_PROTEASE"/>
    <property type="match status" value="1"/>
</dbReference>
<feature type="compositionally biased region" description="Basic and acidic residues" evidence="4">
    <location>
        <begin position="237"/>
        <end position="247"/>
    </location>
</feature>
<protein>
    <recommendedName>
        <fullName evidence="5">Ubiquitin-like protease family profile domain-containing protein</fullName>
    </recommendedName>
</protein>
<feature type="domain" description="Ubiquitin-like protease family profile" evidence="5">
    <location>
        <begin position="1"/>
        <end position="168"/>
    </location>
</feature>
<feature type="compositionally biased region" description="Basic residues" evidence="4">
    <location>
        <begin position="262"/>
        <end position="275"/>
    </location>
</feature>
<dbReference type="Proteomes" id="UP000813463">
    <property type="component" value="Chromosome 5"/>
</dbReference>
<feature type="region of interest" description="Disordered" evidence="4">
    <location>
        <begin position="236"/>
        <end position="275"/>
    </location>
</feature>
<evidence type="ECO:0000256" key="4">
    <source>
        <dbReference type="SAM" id="MobiDB-lite"/>
    </source>
</evidence>
<gene>
    <name evidence="7" type="primary">LOC110792070</name>
</gene>
<dbReference type="InterPro" id="IPR038765">
    <property type="entry name" value="Papain-like_cys_pep_sf"/>
</dbReference>
<dbReference type="Gene3D" id="3.40.395.10">
    <property type="entry name" value="Adenoviral Proteinase, Chain A"/>
    <property type="match status" value="1"/>
</dbReference>
<comment type="similarity">
    <text evidence="1">Belongs to the peptidase C48 family.</text>
</comment>
<evidence type="ECO:0000259" key="5">
    <source>
        <dbReference type="PROSITE" id="PS50600"/>
    </source>
</evidence>
<dbReference type="SUPFAM" id="SSF54001">
    <property type="entry name" value="Cysteine proteinases"/>
    <property type="match status" value="1"/>
</dbReference>
<dbReference type="InterPro" id="IPR003653">
    <property type="entry name" value="Peptidase_C48_C"/>
</dbReference>
<evidence type="ECO:0000256" key="1">
    <source>
        <dbReference type="ARBA" id="ARBA00005234"/>
    </source>
</evidence>
<dbReference type="RefSeq" id="XP_056686276.1">
    <property type="nucleotide sequence ID" value="XM_056830298.1"/>
</dbReference>
<reference evidence="7" key="2">
    <citation type="submission" date="2025-08" db="UniProtKB">
        <authorList>
            <consortium name="RefSeq"/>
        </authorList>
    </citation>
    <scope>IDENTIFICATION</scope>
    <source>
        <tissue evidence="7">Leaf</tissue>
    </source>
</reference>
<evidence type="ECO:0000313" key="6">
    <source>
        <dbReference type="Proteomes" id="UP000813463"/>
    </source>
</evidence>
<sequence>MPCILTSCKRLMLALQDFFFSVKSSFSLVEVMDKEESESDNSAAVENLQTCCERWAYYENSGCDVLGAEMIFVPLLIEDHYLMFVIDHLNEKIHYLDNIIWPTETLEYFEKLSFHVADQMDDFLKKGNYPKAEKIRFYKFQVQNLQWSKKKPDNIDSGVFVIYEMELYGGEQFQYDDLMTVSWRRFLRAKICATLVMSDMNASRSDVVDEVIKFNKNNRNSDFVKMVEGKRKLALAEQKRKRDEKTKQLNVANAQKETKEKRVVKKQKKYTPSKE</sequence>
<organism evidence="6 7">
    <name type="scientific">Spinacia oleracea</name>
    <name type="common">Spinach</name>
    <dbReference type="NCBI Taxonomy" id="3562"/>
    <lineage>
        <taxon>Eukaryota</taxon>
        <taxon>Viridiplantae</taxon>
        <taxon>Streptophyta</taxon>
        <taxon>Embryophyta</taxon>
        <taxon>Tracheophyta</taxon>
        <taxon>Spermatophyta</taxon>
        <taxon>Magnoliopsida</taxon>
        <taxon>eudicotyledons</taxon>
        <taxon>Gunneridae</taxon>
        <taxon>Pentapetalae</taxon>
        <taxon>Caryophyllales</taxon>
        <taxon>Chenopodiaceae</taxon>
        <taxon>Chenopodioideae</taxon>
        <taxon>Anserineae</taxon>
        <taxon>Spinacia</taxon>
    </lineage>
</organism>
<keyword evidence="3" id="KW-0378">Hydrolase</keyword>
<keyword evidence="6" id="KW-1185">Reference proteome</keyword>
<reference evidence="6" key="1">
    <citation type="journal article" date="2021" name="Nat. Commun.">
        <title>Genomic analyses provide insights into spinach domestication and the genetic basis of agronomic traits.</title>
        <authorList>
            <person name="Cai X."/>
            <person name="Sun X."/>
            <person name="Xu C."/>
            <person name="Sun H."/>
            <person name="Wang X."/>
            <person name="Ge C."/>
            <person name="Zhang Z."/>
            <person name="Wang Q."/>
            <person name="Fei Z."/>
            <person name="Jiao C."/>
            <person name="Wang Q."/>
        </authorList>
    </citation>
    <scope>NUCLEOTIDE SEQUENCE [LARGE SCALE GENOMIC DNA]</scope>
    <source>
        <strain evidence="6">cv. Varoflay</strain>
    </source>
</reference>
<proteinExistence type="inferred from homology"/>
<dbReference type="GeneID" id="110792070"/>
<evidence type="ECO:0000256" key="3">
    <source>
        <dbReference type="ARBA" id="ARBA00022801"/>
    </source>
</evidence>
<keyword evidence="2" id="KW-0645">Protease</keyword>
<evidence type="ECO:0000256" key="2">
    <source>
        <dbReference type="ARBA" id="ARBA00022670"/>
    </source>
</evidence>
<evidence type="ECO:0000313" key="7">
    <source>
        <dbReference type="RefSeq" id="XP_056686276.1"/>
    </source>
</evidence>
<name>A0ABM3QSC8_SPIOL</name>
<accession>A0ABM3QSC8</accession>